<reference evidence="3 4" key="1">
    <citation type="submission" date="2015-08" db="EMBL/GenBank/DDBJ databases">
        <title>Genome sequence of the pristinamycin over-producing bacterium Streptomyces pristinaespiralis HCCB10218.</title>
        <authorList>
            <person name="Tian J."/>
            <person name="Yang J."/>
            <person name="Li L."/>
            <person name="Ruan L."/>
            <person name="Wei W."/>
            <person name="Zheng G."/>
            <person name="Wei Z."/>
            <person name="Yang S."/>
            <person name="Ge M."/>
            <person name="Jiang W."/>
            <person name="Lu Y."/>
        </authorList>
    </citation>
    <scope>NUCLEOTIDE SEQUENCE [LARGE SCALE GENOMIC DNA]</scope>
    <source>
        <strain evidence="3 4">HCCB 10218</strain>
    </source>
</reference>
<evidence type="ECO:0000313" key="3">
    <source>
        <dbReference type="EMBL" id="ALC22446.1"/>
    </source>
</evidence>
<evidence type="ECO:0000256" key="1">
    <source>
        <dbReference type="SAM" id="MobiDB-lite"/>
    </source>
</evidence>
<feature type="compositionally biased region" description="Pro residues" evidence="1">
    <location>
        <begin position="139"/>
        <end position="149"/>
    </location>
</feature>
<feature type="transmembrane region" description="Helical" evidence="2">
    <location>
        <begin position="263"/>
        <end position="291"/>
    </location>
</feature>
<feature type="transmembrane region" description="Helical" evidence="2">
    <location>
        <begin position="344"/>
        <end position="362"/>
    </location>
</feature>
<accession>A0A0M4DC19</accession>
<dbReference type="Proteomes" id="UP000060513">
    <property type="component" value="Chromosome"/>
</dbReference>
<proteinExistence type="predicted"/>
<dbReference type="STRING" id="38300.SPRI_4140"/>
<dbReference type="EMBL" id="CP011340">
    <property type="protein sequence ID" value="ALC22446.1"/>
    <property type="molecule type" value="Genomic_DNA"/>
</dbReference>
<protein>
    <submittedName>
        <fullName evidence="3">Membrane protein</fullName>
    </submittedName>
</protein>
<keyword evidence="2" id="KW-0472">Membrane</keyword>
<keyword evidence="2" id="KW-1133">Transmembrane helix</keyword>
<dbReference type="OrthoDB" id="4350222at2"/>
<dbReference type="GeneID" id="97234815"/>
<feature type="compositionally biased region" description="Acidic residues" evidence="1">
    <location>
        <begin position="207"/>
        <end position="221"/>
    </location>
</feature>
<evidence type="ECO:0000256" key="2">
    <source>
        <dbReference type="SAM" id="Phobius"/>
    </source>
</evidence>
<dbReference type="KEGG" id="spri:SPRI_4140"/>
<dbReference type="RefSeq" id="WP_053557764.1">
    <property type="nucleotide sequence ID" value="NZ_CP011340.1"/>
</dbReference>
<organism evidence="3">
    <name type="scientific">Streptomyces pristinaespiralis</name>
    <dbReference type="NCBI Taxonomy" id="38300"/>
    <lineage>
        <taxon>Bacteria</taxon>
        <taxon>Bacillati</taxon>
        <taxon>Actinomycetota</taxon>
        <taxon>Actinomycetes</taxon>
        <taxon>Kitasatosporales</taxon>
        <taxon>Streptomycetaceae</taxon>
        <taxon>Streptomyces</taxon>
    </lineage>
</organism>
<feature type="compositionally biased region" description="Low complexity" evidence="1">
    <location>
        <begin position="71"/>
        <end position="95"/>
    </location>
</feature>
<dbReference type="PATRIC" id="fig|38300.4.peg.4341"/>
<keyword evidence="2" id="KW-0812">Transmembrane</keyword>
<dbReference type="AlphaFoldDB" id="A0A0M4DC19"/>
<feature type="region of interest" description="Disordered" evidence="1">
    <location>
        <begin position="198"/>
        <end position="228"/>
    </location>
</feature>
<feature type="transmembrane region" description="Helical" evidence="2">
    <location>
        <begin position="303"/>
        <end position="324"/>
    </location>
</feature>
<feature type="region of interest" description="Disordered" evidence="1">
    <location>
        <begin position="70"/>
        <end position="179"/>
    </location>
</feature>
<evidence type="ECO:0000313" key="4">
    <source>
        <dbReference type="Proteomes" id="UP000060513"/>
    </source>
</evidence>
<name>A0A0M4DC19_STRPR</name>
<sequence>MGIESDQLVYDYLSRVGDLAQQAQLPSGERMRLVTTLRSEIEKQRTRFGGDSPAGVRRILGKLGTPDEVVASATSSAPASGTSAASAAATASTASRDADGTHPAPRQAPWAEGDMEPGTSAPSRLPGRRRVPRPRAGDAPPPAPAPTPLPREAASPPHLAGMDELGPSGSEPDWWRIDPAPFGAGDAVAGFVGGVEIPEILKPPPSQDEDEDGQGAGEGEETAAAGAGRRRRVLRRLLRRRDAGADADAVAAAAPRPGLGSPMLLLAAVLLVAGAVLGSLVALGLGWLLAYGSRRLSRTEVKFAVIGLPGAAVASGALWLWGRINGHWGETIPEDGMRDALTGTWPWVVRGAAVASAVFLVWRARRVR</sequence>
<gene>
    <name evidence="3" type="ORF">SPRI_4140</name>
</gene>